<dbReference type="OrthoDB" id="2238745at2759"/>
<dbReference type="SUPFAM" id="SSF81296">
    <property type="entry name" value="E set domains"/>
    <property type="match status" value="1"/>
</dbReference>
<evidence type="ECO:0000313" key="3">
    <source>
        <dbReference type="EMBL" id="OXV11978.1"/>
    </source>
</evidence>
<dbReference type="InterPro" id="IPR050357">
    <property type="entry name" value="Arrestin_domain-protein"/>
</dbReference>
<dbReference type="InterPro" id="IPR011022">
    <property type="entry name" value="Arrestin_C-like"/>
</dbReference>
<dbReference type="InterPro" id="IPR011021">
    <property type="entry name" value="Arrestin-like_N"/>
</dbReference>
<dbReference type="Proteomes" id="UP000243515">
    <property type="component" value="Unassembled WGS sequence"/>
</dbReference>
<feature type="compositionally biased region" description="Polar residues" evidence="1">
    <location>
        <begin position="680"/>
        <end position="694"/>
    </location>
</feature>
<dbReference type="PANTHER" id="PTHR11188:SF174">
    <property type="entry name" value="ARRESTIN-RELATED TRAFFICKING ADAPTER 10-RELATED"/>
    <property type="match status" value="1"/>
</dbReference>
<feature type="compositionally biased region" description="Polar residues" evidence="1">
    <location>
        <begin position="281"/>
        <end position="290"/>
    </location>
</feature>
<comment type="caution">
    <text evidence="3">The sequence shown here is derived from an EMBL/GenBank/DDBJ whole genome shotgun (WGS) entry which is preliminary data.</text>
</comment>
<dbReference type="GO" id="GO:0070086">
    <property type="term" value="P:ubiquitin-dependent endocytosis"/>
    <property type="evidence" value="ECO:0007669"/>
    <property type="project" value="TreeGrafter"/>
</dbReference>
<dbReference type="EMBL" id="NPHW01002199">
    <property type="protein sequence ID" value="OXV11978.1"/>
    <property type="molecule type" value="Genomic_DNA"/>
</dbReference>
<dbReference type="SMART" id="SM01017">
    <property type="entry name" value="Arrestin_C"/>
    <property type="match status" value="1"/>
</dbReference>
<protein>
    <recommendedName>
        <fullName evidence="2">Arrestin C-terminal-like domain-containing protein</fullName>
    </recommendedName>
</protein>
<proteinExistence type="predicted"/>
<accession>A0A232M6M3</accession>
<feature type="domain" description="Arrestin C-terminal-like" evidence="2">
    <location>
        <begin position="422"/>
        <end position="622"/>
    </location>
</feature>
<dbReference type="GO" id="GO:0030674">
    <property type="term" value="F:protein-macromolecule adaptor activity"/>
    <property type="evidence" value="ECO:0007669"/>
    <property type="project" value="TreeGrafter"/>
</dbReference>
<dbReference type="GO" id="GO:0005829">
    <property type="term" value="C:cytosol"/>
    <property type="evidence" value="ECO:0007669"/>
    <property type="project" value="TreeGrafter"/>
</dbReference>
<evidence type="ECO:0000256" key="1">
    <source>
        <dbReference type="SAM" id="MobiDB-lite"/>
    </source>
</evidence>
<organism evidence="3 4">
    <name type="scientific">Elaphomyces granulatus</name>
    <dbReference type="NCBI Taxonomy" id="519963"/>
    <lineage>
        <taxon>Eukaryota</taxon>
        <taxon>Fungi</taxon>
        <taxon>Dikarya</taxon>
        <taxon>Ascomycota</taxon>
        <taxon>Pezizomycotina</taxon>
        <taxon>Eurotiomycetes</taxon>
        <taxon>Eurotiomycetidae</taxon>
        <taxon>Eurotiales</taxon>
        <taxon>Elaphomycetaceae</taxon>
        <taxon>Elaphomyces</taxon>
    </lineage>
</organism>
<dbReference type="Gene3D" id="2.60.40.640">
    <property type="match status" value="1"/>
</dbReference>
<evidence type="ECO:0000313" key="4">
    <source>
        <dbReference type="Proteomes" id="UP000243515"/>
    </source>
</evidence>
<name>A0A232M6M3_9EURO</name>
<gene>
    <name evidence="3" type="ORF">Egran_00262</name>
</gene>
<dbReference type="GO" id="GO:0031625">
    <property type="term" value="F:ubiquitin protein ligase binding"/>
    <property type="evidence" value="ECO:0007669"/>
    <property type="project" value="TreeGrafter"/>
</dbReference>
<dbReference type="InterPro" id="IPR014752">
    <property type="entry name" value="Arrestin-like_C"/>
</dbReference>
<keyword evidence="4" id="KW-1185">Reference proteome</keyword>
<dbReference type="AlphaFoldDB" id="A0A232M6M3"/>
<feature type="compositionally biased region" description="Polar residues" evidence="1">
    <location>
        <begin position="306"/>
        <end position="315"/>
    </location>
</feature>
<feature type="region of interest" description="Disordered" evidence="1">
    <location>
        <begin position="280"/>
        <end position="339"/>
    </location>
</feature>
<dbReference type="Pfam" id="PF02752">
    <property type="entry name" value="Arrestin_C"/>
    <property type="match status" value="1"/>
</dbReference>
<feature type="region of interest" description="Disordered" evidence="1">
    <location>
        <begin position="652"/>
        <end position="695"/>
    </location>
</feature>
<dbReference type="PANTHER" id="PTHR11188">
    <property type="entry name" value="ARRESTIN DOMAIN CONTAINING PROTEIN"/>
    <property type="match status" value="1"/>
</dbReference>
<sequence length="803" mass="88300">MATHLQTSPIPLNNPEQILQYPSRAPETIQALASFCRSGAERRNSVCSSPVEASKATAQPRPTRRELRLLLRKLAGSRENAKRLLRLGASTSLLTTAVLSSPTPSRPASEIIVSPGDEQQQPRSSMESDRGGIRSRSPSIADTWSRVASQERLCSPVCELTPSFPVLRNEKLVATGMGMTASIALAEPALFLPAYDHHDPTTKKLAILRGYLHLKTTKSVKIKGISVRLRGHAQTIWPDGIPPRKVQYHDKKDLVTQGLIYLNQGDAVLVQNGYGAHRYQLTKSGPSPQTKEPKATGATSKGGYTISVNSSNTPNEIKRHSLPANQSYKSNPPPGTGVPTQRNYQLFPPGDYLYNFEFAIDGSLPESIKTELGFVRYDLEASVERSGALRPNLLGAVEIPVIRTPAEGSLEQVEPIAISRNWEDQLHYDIVISGKSFPLGSQIPIAFKLTPLAKVGCHRIKVYVTENIQHWTADKTVHRLQPPKKLLLFEKRADAQSASTYPGSSMRVISGGGVEWDHREAAARGEEQVNRNSVSLLGNLDNDTGVGPTEMEFSVQLPSCQAMKGRDESQRLHFDTTYENIQINHWIKIVMRMSKVDEKDPSKRRHFEISIDSPFHLLSCMATQANLILPAYTISSSGPVVLAEELECGCPGAPVSKATSRNRSSSQRSSSDREDGWNAGQDSATPRGFTSGSGELTRPEQAHLIHGPNERDARPIHLIRAPSFAPPAFEDVPPPPPLITPPPDYMSIVGDDDQEAVLTDYFQRRSYHYEGIDGRGHGRVDIPLTPGGRVSRSMDLSRDWILP</sequence>
<feature type="region of interest" description="Disordered" evidence="1">
    <location>
        <begin position="98"/>
        <end position="141"/>
    </location>
</feature>
<dbReference type="Pfam" id="PF00339">
    <property type="entry name" value="Arrestin_N"/>
    <property type="match status" value="1"/>
</dbReference>
<feature type="region of interest" description="Disordered" evidence="1">
    <location>
        <begin position="43"/>
        <end position="62"/>
    </location>
</feature>
<reference evidence="3 4" key="1">
    <citation type="journal article" date="2015" name="Environ. Microbiol.">
        <title>Metagenome sequence of Elaphomyces granulatus from sporocarp tissue reveals Ascomycota ectomycorrhizal fingerprints of genome expansion and a Proteobacteria-rich microbiome.</title>
        <authorList>
            <person name="Quandt C.A."/>
            <person name="Kohler A."/>
            <person name="Hesse C.N."/>
            <person name="Sharpton T.J."/>
            <person name="Martin F."/>
            <person name="Spatafora J.W."/>
        </authorList>
    </citation>
    <scope>NUCLEOTIDE SEQUENCE [LARGE SCALE GENOMIC DNA]</scope>
    <source>
        <strain evidence="3 4">OSC145934</strain>
    </source>
</reference>
<evidence type="ECO:0000259" key="2">
    <source>
        <dbReference type="SMART" id="SM01017"/>
    </source>
</evidence>
<dbReference type="InterPro" id="IPR014756">
    <property type="entry name" value="Ig_E-set"/>
</dbReference>